<dbReference type="EMBL" id="JACGWN010000004">
    <property type="protein sequence ID" value="KAL0452921.1"/>
    <property type="molecule type" value="Genomic_DNA"/>
</dbReference>
<gene>
    <name evidence="1" type="ORF">Slati_1270200</name>
</gene>
<reference evidence="1" key="1">
    <citation type="submission" date="2020-06" db="EMBL/GenBank/DDBJ databases">
        <authorList>
            <person name="Li T."/>
            <person name="Hu X."/>
            <person name="Zhang T."/>
            <person name="Song X."/>
            <person name="Zhang H."/>
            <person name="Dai N."/>
            <person name="Sheng W."/>
            <person name="Hou X."/>
            <person name="Wei L."/>
        </authorList>
    </citation>
    <scope>NUCLEOTIDE SEQUENCE</scope>
    <source>
        <strain evidence="1">KEN1</strain>
        <tissue evidence="1">Leaf</tissue>
    </source>
</reference>
<proteinExistence type="predicted"/>
<dbReference type="PANTHER" id="PTHR46407:SF4">
    <property type="entry name" value="F-BOX DOMAIN-CONTAINING PROTEIN"/>
    <property type="match status" value="1"/>
</dbReference>
<dbReference type="SUPFAM" id="SSF117281">
    <property type="entry name" value="Kelch motif"/>
    <property type="match status" value="1"/>
</dbReference>
<dbReference type="GO" id="GO:0080037">
    <property type="term" value="P:negative regulation of cytokinin-activated signaling pathway"/>
    <property type="evidence" value="ECO:0007669"/>
    <property type="project" value="InterPro"/>
</dbReference>
<comment type="caution">
    <text evidence="1">The sequence shown here is derived from an EMBL/GenBank/DDBJ whole genome shotgun (WGS) entry which is preliminary data.</text>
</comment>
<protein>
    <submittedName>
        <fullName evidence="1">F-box/kelch-repeat protein</fullName>
    </submittedName>
</protein>
<dbReference type="InterPro" id="IPR015915">
    <property type="entry name" value="Kelch-typ_b-propeller"/>
</dbReference>
<name>A0AAW2XL34_9LAMI</name>
<accession>A0AAW2XL34</accession>
<sequence>MEMGNQVVDGHGRLWRSRPLRVQTSGSTQVRDFFIRPGDYELGPTPPVPKYPDGLPLFCQVVSTEGKLILLGGWDPSSWEPVRDVFLYEFTTQKWTQCADMPSTRSFFAVGAVEGKVLVAGGHDESKNALNSAWVLDVKKNEWCELGRMREERDECEGVVVGSEFWVVSGYGTETQGVFKRSAEVYGMGRGGGGEWRVEEEAWEVSGCPRSCVGVEKGKKGNSLICWGEVEAAVKVGVCVVEVGEKRVVTGSEYQGGPHGFYVKGKEGKMVRW</sequence>
<dbReference type="AlphaFoldDB" id="A0AAW2XL34"/>
<reference evidence="1" key="2">
    <citation type="journal article" date="2024" name="Plant">
        <title>Genomic evolution and insights into agronomic trait innovations of Sesamum species.</title>
        <authorList>
            <person name="Miao H."/>
            <person name="Wang L."/>
            <person name="Qu L."/>
            <person name="Liu H."/>
            <person name="Sun Y."/>
            <person name="Le M."/>
            <person name="Wang Q."/>
            <person name="Wei S."/>
            <person name="Zheng Y."/>
            <person name="Lin W."/>
            <person name="Duan Y."/>
            <person name="Cao H."/>
            <person name="Xiong S."/>
            <person name="Wang X."/>
            <person name="Wei L."/>
            <person name="Li C."/>
            <person name="Ma Q."/>
            <person name="Ju M."/>
            <person name="Zhao R."/>
            <person name="Li G."/>
            <person name="Mu C."/>
            <person name="Tian Q."/>
            <person name="Mei H."/>
            <person name="Zhang T."/>
            <person name="Gao T."/>
            <person name="Zhang H."/>
        </authorList>
    </citation>
    <scope>NUCLEOTIDE SEQUENCE</scope>
    <source>
        <strain evidence="1">KEN1</strain>
    </source>
</reference>
<evidence type="ECO:0000313" key="1">
    <source>
        <dbReference type="EMBL" id="KAL0452921.1"/>
    </source>
</evidence>
<dbReference type="PANTHER" id="PTHR46407">
    <property type="entry name" value="OS02G0208700 PROTEIN"/>
    <property type="match status" value="1"/>
</dbReference>
<dbReference type="InterPro" id="IPR044595">
    <property type="entry name" value="KMD1-4"/>
</dbReference>
<dbReference type="Gene3D" id="2.120.10.80">
    <property type="entry name" value="Kelch-type beta propeller"/>
    <property type="match status" value="1"/>
</dbReference>
<dbReference type="InterPro" id="IPR006652">
    <property type="entry name" value="Kelch_1"/>
</dbReference>
<organism evidence="1">
    <name type="scientific">Sesamum latifolium</name>
    <dbReference type="NCBI Taxonomy" id="2727402"/>
    <lineage>
        <taxon>Eukaryota</taxon>
        <taxon>Viridiplantae</taxon>
        <taxon>Streptophyta</taxon>
        <taxon>Embryophyta</taxon>
        <taxon>Tracheophyta</taxon>
        <taxon>Spermatophyta</taxon>
        <taxon>Magnoliopsida</taxon>
        <taxon>eudicotyledons</taxon>
        <taxon>Gunneridae</taxon>
        <taxon>Pentapetalae</taxon>
        <taxon>asterids</taxon>
        <taxon>lamiids</taxon>
        <taxon>Lamiales</taxon>
        <taxon>Pedaliaceae</taxon>
        <taxon>Sesamum</taxon>
    </lineage>
</organism>
<dbReference type="SMART" id="SM00612">
    <property type="entry name" value="Kelch"/>
    <property type="match status" value="2"/>
</dbReference>
<dbReference type="GO" id="GO:2000762">
    <property type="term" value="P:regulation of phenylpropanoid metabolic process"/>
    <property type="evidence" value="ECO:0007669"/>
    <property type="project" value="InterPro"/>
</dbReference>
<dbReference type="Pfam" id="PF01344">
    <property type="entry name" value="Kelch_1"/>
    <property type="match status" value="2"/>
</dbReference>